<comment type="similarity">
    <text evidence="1">Belongs to the HpcH/HpaI aldolase family.</text>
</comment>
<sequence>MSAHQAPSFRSRLRSGAPLIGTWIKTPSRTVVEVLSSSTLDVLCLDAEHAPFDRGDLDGSIFAARALGMPVLVRPGTASADSLLNCLDLGAVGVVAPHIRSGEEADRLVRSALFGPGGRGYAGSTRAAGYTRKPMAEHRERSTEDTVIVAQIEDREALDNLSDIIRIERLDCLFIGRVDLTISMGAASPKDPQVLEAVDEICRKAAEAGMRTGMFVSDLSELPGWLALGSSLFLLSSDQAFLQEGARSLRSAFEISTRQGTETSLMEPRS</sequence>
<accession>A0A3A5JXW4</accession>
<organism evidence="5 6">
    <name type="scientific">Mesorhizobium waimense</name>
    <dbReference type="NCBI Taxonomy" id="1300307"/>
    <lineage>
        <taxon>Bacteria</taxon>
        <taxon>Pseudomonadati</taxon>
        <taxon>Pseudomonadota</taxon>
        <taxon>Alphaproteobacteria</taxon>
        <taxon>Hyphomicrobiales</taxon>
        <taxon>Phyllobacteriaceae</taxon>
        <taxon>Mesorhizobium</taxon>
    </lineage>
</organism>
<dbReference type="InterPro" id="IPR050251">
    <property type="entry name" value="HpcH-HpaI_aldolase"/>
</dbReference>
<comment type="caution">
    <text evidence="5">The sequence shown here is derived from an EMBL/GenBank/DDBJ whole genome shotgun (WGS) entry which is preliminary data.</text>
</comment>
<dbReference type="GO" id="GO:0046872">
    <property type="term" value="F:metal ion binding"/>
    <property type="evidence" value="ECO:0007669"/>
    <property type="project" value="UniProtKB-KW"/>
</dbReference>
<reference evidence="5 6" key="1">
    <citation type="submission" date="2018-09" db="EMBL/GenBank/DDBJ databases">
        <title>Mesorhizobium carmichaelinearum sp. nov. isolated from Carmichaelinea spp. root nodules in New Zealand.</title>
        <authorList>
            <person name="De Meyer S.E."/>
        </authorList>
    </citation>
    <scope>NUCLEOTIDE SEQUENCE [LARGE SCALE GENOMIC DNA]</scope>
    <source>
        <strain evidence="5 6">ICMP19557</strain>
    </source>
</reference>
<dbReference type="RefSeq" id="WP_120018725.1">
    <property type="nucleotide sequence ID" value="NZ_QZWZ01000057.1"/>
</dbReference>
<dbReference type="Pfam" id="PF03328">
    <property type="entry name" value="HpcH_HpaI"/>
    <property type="match status" value="1"/>
</dbReference>
<dbReference type="Gene3D" id="3.20.20.60">
    <property type="entry name" value="Phosphoenolpyruvate-binding domains"/>
    <property type="match status" value="1"/>
</dbReference>
<evidence type="ECO:0000313" key="5">
    <source>
        <dbReference type="EMBL" id="RJT27856.1"/>
    </source>
</evidence>
<dbReference type="SUPFAM" id="SSF51621">
    <property type="entry name" value="Phosphoenolpyruvate/pyruvate domain"/>
    <property type="match status" value="1"/>
</dbReference>
<dbReference type="OrthoDB" id="9802624at2"/>
<evidence type="ECO:0000256" key="3">
    <source>
        <dbReference type="ARBA" id="ARBA00023239"/>
    </source>
</evidence>
<proteinExistence type="inferred from homology"/>
<dbReference type="EMBL" id="QZWZ01000057">
    <property type="protein sequence ID" value="RJT27856.1"/>
    <property type="molecule type" value="Genomic_DNA"/>
</dbReference>
<evidence type="ECO:0000256" key="2">
    <source>
        <dbReference type="ARBA" id="ARBA00022723"/>
    </source>
</evidence>
<dbReference type="GO" id="GO:0016832">
    <property type="term" value="F:aldehyde-lyase activity"/>
    <property type="evidence" value="ECO:0007669"/>
    <property type="project" value="TreeGrafter"/>
</dbReference>
<keyword evidence="2" id="KW-0479">Metal-binding</keyword>
<dbReference type="PANTHER" id="PTHR30502:SF0">
    <property type="entry name" value="PHOSPHOENOLPYRUVATE CARBOXYLASE FAMILY PROTEIN"/>
    <property type="match status" value="1"/>
</dbReference>
<dbReference type="InterPro" id="IPR005000">
    <property type="entry name" value="Aldolase/citrate-lyase_domain"/>
</dbReference>
<dbReference type="PANTHER" id="PTHR30502">
    <property type="entry name" value="2-KETO-3-DEOXY-L-RHAMNONATE ALDOLASE"/>
    <property type="match status" value="1"/>
</dbReference>
<evidence type="ECO:0000259" key="4">
    <source>
        <dbReference type="Pfam" id="PF03328"/>
    </source>
</evidence>
<name>A0A3A5JXW4_9HYPH</name>
<dbReference type="InterPro" id="IPR015813">
    <property type="entry name" value="Pyrv/PenolPyrv_kinase-like_dom"/>
</dbReference>
<keyword evidence="3" id="KW-0456">Lyase</keyword>
<dbReference type="GO" id="GO:0005737">
    <property type="term" value="C:cytoplasm"/>
    <property type="evidence" value="ECO:0007669"/>
    <property type="project" value="TreeGrafter"/>
</dbReference>
<keyword evidence="6" id="KW-1185">Reference proteome</keyword>
<dbReference type="Proteomes" id="UP000272706">
    <property type="component" value="Unassembled WGS sequence"/>
</dbReference>
<evidence type="ECO:0000256" key="1">
    <source>
        <dbReference type="ARBA" id="ARBA00005568"/>
    </source>
</evidence>
<dbReference type="InterPro" id="IPR040442">
    <property type="entry name" value="Pyrv_kinase-like_dom_sf"/>
</dbReference>
<evidence type="ECO:0000313" key="6">
    <source>
        <dbReference type="Proteomes" id="UP000272706"/>
    </source>
</evidence>
<dbReference type="AlphaFoldDB" id="A0A3A5JXW4"/>
<gene>
    <name evidence="5" type="ORF">D3227_35170</name>
</gene>
<feature type="domain" description="HpcH/HpaI aldolase/citrate lyase" evidence="4">
    <location>
        <begin position="20"/>
        <end position="236"/>
    </location>
</feature>
<protein>
    <submittedName>
        <fullName evidence="5">4-hydroxy-2-oxovalerate aldolase</fullName>
    </submittedName>
</protein>